<protein>
    <submittedName>
        <fullName evidence="2">Uncharacterized protein</fullName>
    </submittedName>
</protein>
<reference evidence="2" key="1">
    <citation type="submission" date="2020-03" db="EMBL/GenBank/DDBJ databases">
        <title>The deep terrestrial virosphere.</title>
        <authorList>
            <person name="Holmfeldt K."/>
            <person name="Nilsson E."/>
            <person name="Simone D."/>
            <person name="Lopez-Fernandez M."/>
            <person name="Wu X."/>
            <person name="de Brujin I."/>
            <person name="Lundin D."/>
            <person name="Andersson A."/>
            <person name="Bertilsson S."/>
            <person name="Dopson M."/>
        </authorList>
    </citation>
    <scope>NUCLEOTIDE SEQUENCE</scope>
    <source>
        <strain evidence="2">MM415B03862</strain>
    </source>
</reference>
<keyword evidence="1" id="KW-1133">Transmembrane helix</keyword>
<dbReference type="EMBL" id="MT143229">
    <property type="protein sequence ID" value="QJA94409.1"/>
    <property type="molecule type" value="Genomic_DNA"/>
</dbReference>
<proteinExistence type="predicted"/>
<evidence type="ECO:0000313" key="2">
    <source>
        <dbReference type="EMBL" id="QJA94409.1"/>
    </source>
</evidence>
<keyword evidence="1" id="KW-0812">Transmembrane</keyword>
<sequence length="58" mass="6925">MKKSYIEFLLIGLIIVILTLIFFVSAYYEAKTYSRLTGKQVSWFDAVWVDFRIQEQIE</sequence>
<gene>
    <name evidence="2" type="ORF">MM415B03862_0010</name>
</gene>
<feature type="transmembrane region" description="Helical" evidence="1">
    <location>
        <begin position="6"/>
        <end position="28"/>
    </location>
</feature>
<name>A0A6M3LJ60_9ZZZZ</name>
<keyword evidence="1" id="KW-0472">Membrane</keyword>
<organism evidence="2">
    <name type="scientific">viral metagenome</name>
    <dbReference type="NCBI Taxonomy" id="1070528"/>
    <lineage>
        <taxon>unclassified sequences</taxon>
        <taxon>metagenomes</taxon>
        <taxon>organismal metagenomes</taxon>
    </lineage>
</organism>
<dbReference type="AlphaFoldDB" id="A0A6M3LJ60"/>
<evidence type="ECO:0000256" key="1">
    <source>
        <dbReference type="SAM" id="Phobius"/>
    </source>
</evidence>
<accession>A0A6M3LJ60</accession>